<evidence type="ECO:0000313" key="1">
    <source>
        <dbReference type="EMBL" id="KAI0067617.1"/>
    </source>
</evidence>
<sequence>MAPATRSRDKARTTTTTAKKKSTVYVLIDKTQRNRGEETKSTTRHVKKSAATAKAKAKSKRPTKEPTPVPDEVEEPQQEPVETVPEMPALSLAGPSWGLVTPPPAPPMHSPPDTPTIPEGAVFDGPPPQFALQTPSPNEARQRRRSGLQPRLLSSLPPSSPILYMSSPVTPKANHTAMGTGFSVYYGTGGVLPVPEAAFQTPTRKPRRTRQTEEDLFAEGVVDEKDERAERESIGWENAGSDKENDVASGSLRQGEENPLGFEHHLGSEDGFPTPHDPVHRGILQPLAASSSPARLSEEPGDDPFGILAAERRLKERKRLAAQVDSEPVAGPSRLPAVRQPFGHRDFTDLNPAVSSALPFPTSPALPSHLPRSSPEVPRYSDDSIEDLYATPPKGYVVHTPRKRKTPDDVETPIAVAATTPMTPRHANGREVTMRKRRRKGVDMSFEDIEAMHPSSTTSSPSPVKRRVVREEKQATPLKRLREKGKGKENAKKSKLPDDPAAAAQELEDLVPRMRSRRTVGVRRVAPVESEDEESDEEESEDEVRGKGKKRAARGRSATRGVGRGRGRGRGRGKGKSTESSRGRKKKGDESTPEEIREKREHDRLERAEYFKKLDGYKLSKENVYVV</sequence>
<protein>
    <submittedName>
        <fullName evidence="1">Uncharacterized protein</fullName>
    </submittedName>
</protein>
<dbReference type="EMBL" id="MU277189">
    <property type="protein sequence ID" value="KAI0067617.1"/>
    <property type="molecule type" value="Genomic_DNA"/>
</dbReference>
<evidence type="ECO:0000313" key="2">
    <source>
        <dbReference type="Proteomes" id="UP000814140"/>
    </source>
</evidence>
<keyword evidence="2" id="KW-1185">Reference proteome</keyword>
<gene>
    <name evidence="1" type="ORF">BV25DRAFT_1819004</name>
</gene>
<reference evidence="1" key="1">
    <citation type="submission" date="2021-03" db="EMBL/GenBank/DDBJ databases">
        <authorList>
            <consortium name="DOE Joint Genome Institute"/>
            <person name="Ahrendt S."/>
            <person name="Looney B.P."/>
            <person name="Miyauchi S."/>
            <person name="Morin E."/>
            <person name="Drula E."/>
            <person name="Courty P.E."/>
            <person name="Chicoki N."/>
            <person name="Fauchery L."/>
            <person name="Kohler A."/>
            <person name="Kuo A."/>
            <person name="Labutti K."/>
            <person name="Pangilinan J."/>
            <person name="Lipzen A."/>
            <person name="Riley R."/>
            <person name="Andreopoulos W."/>
            <person name="He G."/>
            <person name="Johnson J."/>
            <person name="Barry K.W."/>
            <person name="Grigoriev I.V."/>
            <person name="Nagy L."/>
            <person name="Hibbett D."/>
            <person name="Henrissat B."/>
            <person name="Matheny P.B."/>
            <person name="Labbe J."/>
            <person name="Martin F."/>
        </authorList>
    </citation>
    <scope>NUCLEOTIDE SEQUENCE</scope>
    <source>
        <strain evidence="1">HHB10654</strain>
    </source>
</reference>
<organism evidence="1 2">
    <name type="scientific">Artomyces pyxidatus</name>
    <dbReference type="NCBI Taxonomy" id="48021"/>
    <lineage>
        <taxon>Eukaryota</taxon>
        <taxon>Fungi</taxon>
        <taxon>Dikarya</taxon>
        <taxon>Basidiomycota</taxon>
        <taxon>Agaricomycotina</taxon>
        <taxon>Agaricomycetes</taxon>
        <taxon>Russulales</taxon>
        <taxon>Auriscalpiaceae</taxon>
        <taxon>Artomyces</taxon>
    </lineage>
</organism>
<dbReference type="Proteomes" id="UP000814140">
    <property type="component" value="Unassembled WGS sequence"/>
</dbReference>
<comment type="caution">
    <text evidence="1">The sequence shown here is derived from an EMBL/GenBank/DDBJ whole genome shotgun (WGS) entry which is preliminary data.</text>
</comment>
<proteinExistence type="predicted"/>
<name>A0ACB8TGT3_9AGAM</name>
<reference evidence="1" key="2">
    <citation type="journal article" date="2022" name="New Phytol.">
        <title>Evolutionary transition to the ectomycorrhizal habit in the genomes of a hyperdiverse lineage of mushroom-forming fungi.</title>
        <authorList>
            <person name="Looney B."/>
            <person name="Miyauchi S."/>
            <person name="Morin E."/>
            <person name="Drula E."/>
            <person name="Courty P.E."/>
            <person name="Kohler A."/>
            <person name="Kuo A."/>
            <person name="LaButti K."/>
            <person name="Pangilinan J."/>
            <person name="Lipzen A."/>
            <person name="Riley R."/>
            <person name="Andreopoulos W."/>
            <person name="He G."/>
            <person name="Johnson J."/>
            <person name="Nolan M."/>
            <person name="Tritt A."/>
            <person name="Barry K.W."/>
            <person name="Grigoriev I.V."/>
            <person name="Nagy L.G."/>
            <person name="Hibbett D."/>
            <person name="Henrissat B."/>
            <person name="Matheny P.B."/>
            <person name="Labbe J."/>
            <person name="Martin F.M."/>
        </authorList>
    </citation>
    <scope>NUCLEOTIDE SEQUENCE</scope>
    <source>
        <strain evidence="1">HHB10654</strain>
    </source>
</reference>
<accession>A0ACB8TGT3</accession>